<dbReference type="Gene3D" id="2.30.30.830">
    <property type="match status" value="1"/>
</dbReference>
<sequence length="168" mass="18710">MNRTTLIYIIVLFGWIGFHGFAHATDNASGDDNEQKITLNIKSDGYIYRHEGRPDPFKPFVSVKKSATNLLDPNEIVEEETTYSGMQLFEPGQLNLVGVMMTKSDPLALVEDQTKKGYVLRLGSLIGKRGKVTAIEANQVIITETAKTRAGKEMKSQITMRMKAEGDK</sequence>
<feature type="signal peptide" evidence="1">
    <location>
        <begin position="1"/>
        <end position="24"/>
    </location>
</feature>
<dbReference type="Proteomes" id="UP000596092">
    <property type="component" value="Chromosome"/>
</dbReference>
<evidence type="ECO:0000313" key="2">
    <source>
        <dbReference type="EMBL" id="QQG64829.1"/>
    </source>
</evidence>
<protein>
    <submittedName>
        <fullName evidence="2">Pilus assembly protein PilP</fullName>
    </submittedName>
</protein>
<proteinExistence type="predicted"/>
<dbReference type="InterPro" id="IPR007446">
    <property type="entry name" value="PilP"/>
</dbReference>
<gene>
    <name evidence="2" type="ORF">HP555_02595</name>
</gene>
<organism evidence="2 3">
    <name type="scientific">Desulfobulbus oligotrophicus</name>
    <dbReference type="NCBI Taxonomy" id="1909699"/>
    <lineage>
        <taxon>Bacteria</taxon>
        <taxon>Pseudomonadati</taxon>
        <taxon>Thermodesulfobacteriota</taxon>
        <taxon>Desulfobulbia</taxon>
        <taxon>Desulfobulbales</taxon>
        <taxon>Desulfobulbaceae</taxon>
        <taxon>Desulfobulbus</taxon>
    </lineage>
</organism>
<reference evidence="2 3" key="1">
    <citation type="submission" date="2020-05" db="EMBL/GenBank/DDBJ databases">
        <title>Complete genome of Desulfobulbus oligotrophicus.</title>
        <authorList>
            <person name="Podar M."/>
        </authorList>
    </citation>
    <scope>NUCLEOTIDE SEQUENCE [LARGE SCALE GENOMIC DNA]</scope>
    <source>
        <strain evidence="2 3">Prop6</strain>
    </source>
</reference>
<dbReference type="AlphaFoldDB" id="A0A7T5VBI4"/>
<evidence type="ECO:0000256" key="1">
    <source>
        <dbReference type="SAM" id="SignalP"/>
    </source>
</evidence>
<dbReference type="Pfam" id="PF04351">
    <property type="entry name" value="PilP"/>
    <property type="match status" value="1"/>
</dbReference>
<evidence type="ECO:0000313" key="3">
    <source>
        <dbReference type="Proteomes" id="UP000596092"/>
    </source>
</evidence>
<keyword evidence="1" id="KW-0732">Signal</keyword>
<dbReference type="EMBL" id="CP054140">
    <property type="protein sequence ID" value="QQG64829.1"/>
    <property type="molecule type" value="Genomic_DNA"/>
</dbReference>
<dbReference type="RefSeq" id="WP_199263661.1">
    <property type="nucleotide sequence ID" value="NZ_CP054140.1"/>
</dbReference>
<feature type="chain" id="PRO_5032865768" evidence="1">
    <location>
        <begin position="25"/>
        <end position="168"/>
    </location>
</feature>
<name>A0A7T5VBI4_9BACT</name>
<dbReference type="KEGG" id="dog:HP555_02595"/>
<accession>A0A7T5VBI4</accession>
<keyword evidence="3" id="KW-1185">Reference proteome</keyword>